<dbReference type="CDD" id="cd06127">
    <property type="entry name" value="DEDDh"/>
    <property type="match status" value="1"/>
</dbReference>
<evidence type="ECO:0000259" key="4">
    <source>
        <dbReference type="SMART" id="SM00479"/>
    </source>
</evidence>
<evidence type="ECO:0000256" key="1">
    <source>
        <dbReference type="ARBA" id="ARBA00022722"/>
    </source>
</evidence>
<keyword evidence="3 5" id="KW-0269">Exonuclease</keyword>
<dbReference type="EMBL" id="JTKH01000025">
    <property type="protein sequence ID" value="KII75376.1"/>
    <property type="molecule type" value="Genomic_DNA"/>
</dbReference>
<dbReference type="SMART" id="SM00479">
    <property type="entry name" value="EXOIII"/>
    <property type="match status" value="1"/>
</dbReference>
<dbReference type="InterPro" id="IPR036397">
    <property type="entry name" value="RNaseH_sf"/>
</dbReference>
<feature type="domain" description="Exonuclease" evidence="4">
    <location>
        <begin position="50"/>
        <end position="224"/>
    </location>
</feature>
<accession>A0A0C2N6V8</accession>
<dbReference type="PANTHER" id="PTHR30231:SF4">
    <property type="entry name" value="PROTEIN NEN2"/>
    <property type="match status" value="1"/>
</dbReference>
<gene>
    <name evidence="5" type="ORF">OJ16_19000</name>
</gene>
<evidence type="ECO:0000313" key="5">
    <source>
        <dbReference type="EMBL" id="KII75376.1"/>
    </source>
</evidence>
<evidence type="ECO:0000256" key="3">
    <source>
        <dbReference type="ARBA" id="ARBA00022839"/>
    </source>
</evidence>
<organism evidence="5 6">
    <name type="scientific">Vibrio renipiscarius</name>
    <dbReference type="NCBI Taxonomy" id="1461322"/>
    <lineage>
        <taxon>Bacteria</taxon>
        <taxon>Pseudomonadati</taxon>
        <taxon>Pseudomonadota</taxon>
        <taxon>Gammaproteobacteria</taxon>
        <taxon>Vibrionales</taxon>
        <taxon>Vibrionaceae</taxon>
        <taxon>Vibrio</taxon>
    </lineage>
</organism>
<dbReference type="Proteomes" id="UP000031672">
    <property type="component" value="Unassembled WGS sequence"/>
</dbReference>
<dbReference type="Gene3D" id="3.30.420.10">
    <property type="entry name" value="Ribonuclease H-like superfamily/Ribonuclease H"/>
    <property type="match status" value="1"/>
</dbReference>
<dbReference type="OrthoDB" id="5497329at2"/>
<dbReference type="STRING" id="1461322.OJ16_19000"/>
<sequence length="238" mass="26876">MKRLLRYFHPYERINRKRSHYVSSTILPNALRSLLTQPIVDHHIKAKDRSFVVFDLETTGLNCEDDLILSIGWVVINNGVIDLASSQHLYINTDSQIKPETAVINHIVPQMLTDGITIHDAMAAFFAIAEDKCIVAHGCMIEENFINQYLLRAYGISPPPLIWFDTLNIEKNLNNIINKQNQCSVTLSDTRSRYGLPEYNGHNALVDAVATAELLLAQMKRIAPNGDTTISSLYRLSI</sequence>
<dbReference type="GO" id="GO:0006259">
    <property type="term" value="P:DNA metabolic process"/>
    <property type="evidence" value="ECO:0007669"/>
    <property type="project" value="UniProtKB-ARBA"/>
</dbReference>
<keyword evidence="6" id="KW-1185">Reference proteome</keyword>
<evidence type="ECO:0000256" key="2">
    <source>
        <dbReference type="ARBA" id="ARBA00022801"/>
    </source>
</evidence>
<dbReference type="SUPFAM" id="SSF53098">
    <property type="entry name" value="Ribonuclease H-like"/>
    <property type="match status" value="1"/>
</dbReference>
<dbReference type="InterPro" id="IPR013520">
    <property type="entry name" value="Ribonucl_H"/>
</dbReference>
<evidence type="ECO:0000313" key="6">
    <source>
        <dbReference type="Proteomes" id="UP000031672"/>
    </source>
</evidence>
<dbReference type="AlphaFoldDB" id="A0A0C2N6V8"/>
<dbReference type="RefSeq" id="WP_040993003.1">
    <property type="nucleotide sequence ID" value="NZ_JTKH01000025.1"/>
</dbReference>
<dbReference type="PANTHER" id="PTHR30231">
    <property type="entry name" value="DNA POLYMERASE III SUBUNIT EPSILON"/>
    <property type="match status" value="1"/>
</dbReference>
<accession>A0A0C2K9W6</accession>
<dbReference type="GO" id="GO:0005829">
    <property type="term" value="C:cytosol"/>
    <property type="evidence" value="ECO:0007669"/>
    <property type="project" value="TreeGrafter"/>
</dbReference>
<reference evidence="5 6" key="1">
    <citation type="submission" date="2014-11" db="EMBL/GenBank/DDBJ databases">
        <title>Draft Genome Sequence of Vibrio piscirenalis strains CECT 8603T and CECT 8604, two marine Gammaproteobacterium isolated from cultured gilthead sea bream (Sparus aurata).</title>
        <authorList>
            <person name="Arahal D.R."/>
            <person name="Rodrigo-Torres L."/>
            <person name="Lucena T."/>
            <person name="Pujalte M.J."/>
        </authorList>
    </citation>
    <scope>NUCLEOTIDE SEQUENCE [LARGE SCALE GENOMIC DNA]</scope>
    <source>
        <strain evidence="5 6">DCR 1-4-2</strain>
    </source>
</reference>
<proteinExistence type="predicted"/>
<keyword evidence="1" id="KW-0540">Nuclease</keyword>
<name>A0A0C2N6V8_9VIBR</name>
<protein>
    <submittedName>
        <fullName evidence="5">3'-5' exonuclease</fullName>
    </submittedName>
</protein>
<dbReference type="GO" id="GO:0008408">
    <property type="term" value="F:3'-5' exonuclease activity"/>
    <property type="evidence" value="ECO:0007669"/>
    <property type="project" value="TreeGrafter"/>
</dbReference>
<comment type="caution">
    <text evidence="5">The sequence shown here is derived from an EMBL/GenBank/DDBJ whole genome shotgun (WGS) entry which is preliminary data.</text>
</comment>
<dbReference type="GO" id="GO:0003676">
    <property type="term" value="F:nucleic acid binding"/>
    <property type="evidence" value="ECO:0007669"/>
    <property type="project" value="InterPro"/>
</dbReference>
<dbReference type="InterPro" id="IPR012337">
    <property type="entry name" value="RNaseH-like_sf"/>
</dbReference>
<dbReference type="Pfam" id="PF00929">
    <property type="entry name" value="RNase_T"/>
    <property type="match status" value="1"/>
</dbReference>
<keyword evidence="2" id="KW-0378">Hydrolase</keyword>